<feature type="region of interest" description="Disordered" evidence="1">
    <location>
        <begin position="1"/>
        <end position="46"/>
    </location>
</feature>
<keyword evidence="3" id="KW-1185">Reference proteome</keyword>
<dbReference type="AlphaFoldDB" id="A0A4Z2J7Z4"/>
<sequence>MEGGEETVIESRSLFRDRTPPDPDERDPRPRGPRAEDEPLLKGPGCDLDHTCTVSFKTRPAADLHEVNAVTSTFSV</sequence>
<comment type="caution">
    <text evidence="2">The sequence shown here is derived from an EMBL/GenBank/DDBJ whole genome shotgun (WGS) entry which is preliminary data.</text>
</comment>
<evidence type="ECO:0000313" key="3">
    <source>
        <dbReference type="Proteomes" id="UP000314294"/>
    </source>
</evidence>
<evidence type="ECO:0000313" key="2">
    <source>
        <dbReference type="EMBL" id="TNN86299.1"/>
    </source>
</evidence>
<name>A0A4Z2J7Z4_9TELE</name>
<accession>A0A4Z2J7Z4</accession>
<organism evidence="2 3">
    <name type="scientific">Liparis tanakae</name>
    <name type="common">Tanaka's snailfish</name>
    <dbReference type="NCBI Taxonomy" id="230148"/>
    <lineage>
        <taxon>Eukaryota</taxon>
        <taxon>Metazoa</taxon>
        <taxon>Chordata</taxon>
        <taxon>Craniata</taxon>
        <taxon>Vertebrata</taxon>
        <taxon>Euteleostomi</taxon>
        <taxon>Actinopterygii</taxon>
        <taxon>Neopterygii</taxon>
        <taxon>Teleostei</taxon>
        <taxon>Neoteleostei</taxon>
        <taxon>Acanthomorphata</taxon>
        <taxon>Eupercaria</taxon>
        <taxon>Perciformes</taxon>
        <taxon>Cottioidei</taxon>
        <taxon>Cottales</taxon>
        <taxon>Liparidae</taxon>
        <taxon>Liparis</taxon>
    </lineage>
</organism>
<protein>
    <submittedName>
        <fullName evidence="2">Uncharacterized protein</fullName>
    </submittedName>
</protein>
<gene>
    <name evidence="2" type="ORF">EYF80_003384</name>
</gene>
<feature type="compositionally biased region" description="Basic and acidic residues" evidence="1">
    <location>
        <begin position="13"/>
        <end position="40"/>
    </location>
</feature>
<proteinExistence type="predicted"/>
<dbReference type="EMBL" id="SRLO01000016">
    <property type="protein sequence ID" value="TNN86299.1"/>
    <property type="molecule type" value="Genomic_DNA"/>
</dbReference>
<reference evidence="2 3" key="1">
    <citation type="submission" date="2019-03" db="EMBL/GenBank/DDBJ databases">
        <title>First draft genome of Liparis tanakae, snailfish: a comprehensive survey of snailfish specific genes.</title>
        <authorList>
            <person name="Kim W."/>
            <person name="Song I."/>
            <person name="Jeong J.-H."/>
            <person name="Kim D."/>
            <person name="Kim S."/>
            <person name="Ryu S."/>
            <person name="Song J.Y."/>
            <person name="Lee S.K."/>
        </authorList>
    </citation>
    <scope>NUCLEOTIDE SEQUENCE [LARGE SCALE GENOMIC DNA]</scope>
    <source>
        <tissue evidence="2">Muscle</tissue>
    </source>
</reference>
<dbReference type="Proteomes" id="UP000314294">
    <property type="component" value="Unassembled WGS sequence"/>
</dbReference>
<evidence type="ECO:0000256" key="1">
    <source>
        <dbReference type="SAM" id="MobiDB-lite"/>
    </source>
</evidence>